<dbReference type="EMBL" id="JARFPK010000020">
    <property type="protein sequence ID" value="MDF0590827.1"/>
    <property type="molecule type" value="Genomic_DNA"/>
</dbReference>
<protein>
    <submittedName>
        <fullName evidence="1">DUF1699 family protein</fullName>
    </submittedName>
</protein>
<dbReference type="InterPro" id="IPR012546">
    <property type="entry name" value="DUF1699"/>
</dbReference>
<evidence type="ECO:0000313" key="2">
    <source>
        <dbReference type="Proteomes" id="UP001220010"/>
    </source>
</evidence>
<dbReference type="Pfam" id="PF08004">
    <property type="entry name" value="DUF1699"/>
    <property type="match status" value="1"/>
</dbReference>
<gene>
    <name evidence="1" type="ORF">P0O15_06545</name>
</gene>
<organism evidence="1 2">
    <name type="scientific">Candidatus Methanocrinis natronophilus</name>
    <dbReference type="NCBI Taxonomy" id="3033396"/>
    <lineage>
        <taxon>Archaea</taxon>
        <taxon>Methanobacteriati</taxon>
        <taxon>Methanobacteriota</taxon>
        <taxon>Stenosarchaea group</taxon>
        <taxon>Methanomicrobia</taxon>
        <taxon>Methanotrichales</taxon>
        <taxon>Methanotrichaceae</taxon>
        <taxon>Methanocrinis</taxon>
    </lineage>
</organism>
<keyword evidence="2" id="KW-1185">Reference proteome</keyword>
<dbReference type="Proteomes" id="UP001220010">
    <property type="component" value="Unassembled WGS sequence"/>
</dbReference>
<name>A0ABT5X804_9EURY</name>
<evidence type="ECO:0000313" key="1">
    <source>
        <dbReference type="EMBL" id="MDF0590827.1"/>
    </source>
</evidence>
<comment type="caution">
    <text evidence="1">The sequence shown here is derived from an EMBL/GenBank/DDBJ whole genome shotgun (WGS) entry which is preliminary data.</text>
</comment>
<sequence length="154" mass="17217">MRWLDTGGSKRLLPVGTVTTAIMKIRVVNSRAEIATVDPKERVVHLTFTPTTVALLDLMQRCLRLEAIQVPPFQFRNMFKSSRCFLEARRVTFFEGTIQGHRSETGKHYTIDDALILQMAEELRAEGLDSGQIEARVAEEAGVSLGLVGFILGR</sequence>
<reference evidence="1 2" key="1">
    <citation type="submission" date="2023-03" db="EMBL/GenBank/DDBJ databases">
        <title>WGS of Methanotrichaceae archaeon Mx.</title>
        <authorList>
            <person name="Sorokin D.Y."/>
            <person name="Merkel A.Y."/>
        </authorList>
    </citation>
    <scope>NUCLEOTIDE SEQUENCE [LARGE SCALE GENOMIC DNA]</scope>
    <source>
        <strain evidence="1 2">Mx</strain>
    </source>
</reference>
<accession>A0ABT5X804</accession>
<proteinExistence type="predicted"/>